<evidence type="ECO:0000313" key="3">
    <source>
        <dbReference type="Proteomes" id="UP001374584"/>
    </source>
</evidence>
<dbReference type="AlphaFoldDB" id="A0AAN9M7E1"/>
<keyword evidence="1" id="KW-0472">Membrane</keyword>
<dbReference type="Proteomes" id="UP001374584">
    <property type="component" value="Unassembled WGS sequence"/>
</dbReference>
<evidence type="ECO:0000256" key="1">
    <source>
        <dbReference type="SAM" id="Phobius"/>
    </source>
</evidence>
<evidence type="ECO:0000313" key="2">
    <source>
        <dbReference type="EMBL" id="KAK7347559.1"/>
    </source>
</evidence>
<comment type="caution">
    <text evidence="2">The sequence shown here is derived from an EMBL/GenBank/DDBJ whole genome shotgun (WGS) entry which is preliminary data.</text>
</comment>
<feature type="transmembrane region" description="Helical" evidence="1">
    <location>
        <begin position="46"/>
        <end position="65"/>
    </location>
</feature>
<accession>A0AAN9M7E1</accession>
<dbReference type="EMBL" id="JAYMYR010000008">
    <property type="protein sequence ID" value="KAK7347559.1"/>
    <property type="molecule type" value="Genomic_DNA"/>
</dbReference>
<reference evidence="2 3" key="1">
    <citation type="submission" date="2024-01" db="EMBL/GenBank/DDBJ databases">
        <title>The genomes of 5 underutilized Papilionoideae crops provide insights into root nodulation and disease resistanc.</title>
        <authorList>
            <person name="Jiang F."/>
        </authorList>
    </citation>
    <scope>NUCLEOTIDE SEQUENCE [LARGE SCALE GENOMIC DNA]</scope>
    <source>
        <strain evidence="2">JINMINGXINNONG_FW02</strain>
        <tissue evidence="2">Leaves</tissue>
    </source>
</reference>
<proteinExistence type="predicted"/>
<name>A0AAN9M7E1_PHACN</name>
<protein>
    <submittedName>
        <fullName evidence="2">Uncharacterized protein</fullName>
    </submittedName>
</protein>
<keyword evidence="1" id="KW-1133">Transmembrane helix</keyword>
<keyword evidence="3" id="KW-1185">Reference proteome</keyword>
<organism evidence="2 3">
    <name type="scientific">Phaseolus coccineus</name>
    <name type="common">Scarlet runner bean</name>
    <name type="synonym">Phaseolus multiflorus</name>
    <dbReference type="NCBI Taxonomy" id="3886"/>
    <lineage>
        <taxon>Eukaryota</taxon>
        <taxon>Viridiplantae</taxon>
        <taxon>Streptophyta</taxon>
        <taxon>Embryophyta</taxon>
        <taxon>Tracheophyta</taxon>
        <taxon>Spermatophyta</taxon>
        <taxon>Magnoliopsida</taxon>
        <taxon>eudicotyledons</taxon>
        <taxon>Gunneridae</taxon>
        <taxon>Pentapetalae</taxon>
        <taxon>rosids</taxon>
        <taxon>fabids</taxon>
        <taxon>Fabales</taxon>
        <taxon>Fabaceae</taxon>
        <taxon>Papilionoideae</taxon>
        <taxon>50 kb inversion clade</taxon>
        <taxon>NPAAA clade</taxon>
        <taxon>indigoferoid/millettioid clade</taxon>
        <taxon>Phaseoleae</taxon>
        <taxon>Phaseolus</taxon>
    </lineage>
</organism>
<keyword evidence="1" id="KW-0812">Transmembrane</keyword>
<sequence length="75" mass="8157">MPYGHLHLHDIVACNTLIFGLPVGEGGRGHEVVMCNDREGRGGVCIIIHLWVFISFLHSFLSLTAKPDTIAASKS</sequence>
<gene>
    <name evidence="2" type="ORF">VNO80_22093</name>
</gene>